<gene>
    <name evidence="1" type="ORF">MHY01S_03840</name>
</gene>
<comment type="caution">
    <text evidence="1">The sequence shown here is derived from an EMBL/GenBank/DDBJ whole genome shotgun (WGS) entry which is preliminary data.</text>
</comment>
<name>A0A511QXX3_9DEIN</name>
<proteinExistence type="predicted"/>
<protein>
    <submittedName>
        <fullName evidence="1">Uncharacterized protein</fullName>
    </submittedName>
</protein>
<dbReference type="EMBL" id="BJXL01000006">
    <property type="protein sequence ID" value="GEM82218.1"/>
    <property type="molecule type" value="Genomic_DNA"/>
</dbReference>
<organism evidence="1 2">
    <name type="scientific">Meiothermus hypogaeus NBRC 106114</name>
    <dbReference type="NCBI Taxonomy" id="1227553"/>
    <lineage>
        <taxon>Bacteria</taxon>
        <taxon>Thermotogati</taxon>
        <taxon>Deinococcota</taxon>
        <taxon>Deinococci</taxon>
        <taxon>Thermales</taxon>
        <taxon>Thermaceae</taxon>
        <taxon>Meiothermus</taxon>
    </lineage>
</organism>
<sequence length="76" mass="7829">MREEICPECGGDGYLVYVGGPGYYSSAFGNYLPSEECVRCSFCGGSGLVEVEDAAVQGTEADRVVVPGEGPGSRAA</sequence>
<dbReference type="Gene3D" id="6.20.20.10">
    <property type="match status" value="1"/>
</dbReference>
<evidence type="ECO:0000313" key="1">
    <source>
        <dbReference type="EMBL" id="GEM82218.1"/>
    </source>
</evidence>
<reference evidence="1 2" key="1">
    <citation type="submission" date="2019-07" db="EMBL/GenBank/DDBJ databases">
        <title>Whole genome shotgun sequence of Meiothermus hypogaeus NBRC 106114.</title>
        <authorList>
            <person name="Hosoyama A."/>
            <person name="Uohara A."/>
            <person name="Ohji S."/>
            <person name="Ichikawa N."/>
        </authorList>
    </citation>
    <scope>NUCLEOTIDE SEQUENCE [LARGE SCALE GENOMIC DNA]</scope>
    <source>
        <strain evidence="1 2">NBRC 106114</strain>
    </source>
</reference>
<dbReference type="Proteomes" id="UP000321197">
    <property type="component" value="Unassembled WGS sequence"/>
</dbReference>
<dbReference type="AlphaFoldDB" id="A0A511QXX3"/>
<accession>A0A511QXX3</accession>
<evidence type="ECO:0000313" key="2">
    <source>
        <dbReference type="Proteomes" id="UP000321197"/>
    </source>
</evidence>